<reference evidence="3" key="1">
    <citation type="submission" date="2017-10" db="EMBL/GenBank/DDBJ databases">
        <title>Completed PacBio SMRT sequence of Methylosinus trichosporium OB3b reveals presence of a third large plasmid.</title>
        <authorList>
            <person name="Charles T.C."/>
            <person name="Lynch M.D.J."/>
            <person name="Heil J.R."/>
            <person name="Cheng J."/>
        </authorList>
    </citation>
    <scope>NUCLEOTIDE SEQUENCE [LARGE SCALE GENOMIC DNA]</scope>
    <source>
        <strain evidence="3">OB3b</strain>
    </source>
</reference>
<evidence type="ECO:0000313" key="2">
    <source>
        <dbReference type="EMBL" id="ATQ69181.1"/>
    </source>
</evidence>
<proteinExistence type="predicted"/>
<keyword evidence="1" id="KW-0472">Membrane</keyword>
<dbReference type="RefSeq" id="WP_003610078.1">
    <property type="nucleotide sequence ID" value="NZ_ADVE02000001.1"/>
</dbReference>
<keyword evidence="1" id="KW-1133">Transmembrane helix</keyword>
<dbReference type="AlphaFoldDB" id="A0A2D2D2E0"/>
<name>A0A2D2D2E0_METT3</name>
<keyword evidence="1" id="KW-0812">Transmembrane</keyword>
<dbReference type="Proteomes" id="UP000230709">
    <property type="component" value="Chromosome"/>
</dbReference>
<feature type="transmembrane region" description="Helical" evidence="1">
    <location>
        <begin position="7"/>
        <end position="29"/>
    </location>
</feature>
<sequence length="158" mass="15976">MLRRLVVIPFGFLFAAGAGMIFLPLAALFDATTRDVGLGLALRALFGDFADAYGPDEAAAALGFVFWAVGVGVCAAPLAVVALIGEAAGVRASAWYIGATGLLAAAAPWILRAARGSARAGEMTAAEGRFALLFFLTGALTGAIYWLIAGRGAGKAPG</sequence>
<feature type="transmembrane region" description="Helical" evidence="1">
    <location>
        <begin position="92"/>
        <end position="110"/>
    </location>
</feature>
<evidence type="ECO:0000256" key="1">
    <source>
        <dbReference type="SAM" id="Phobius"/>
    </source>
</evidence>
<protein>
    <submittedName>
        <fullName evidence="2">Uncharacterized protein</fullName>
    </submittedName>
</protein>
<gene>
    <name evidence="2" type="ORF">CQW49_15800</name>
</gene>
<keyword evidence="3" id="KW-1185">Reference proteome</keyword>
<dbReference type="KEGG" id="mtw:CQW49_15800"/>
<feature type="transmembrane region" description="Helical" evidence="1">
    <location>
        <begin position="130"/>
        <end position="148"/>
    </location>
</feature>
<accession>A0A2D2D2E0</accession>
<feature type="transmembrane region" description="Helical" evidence="1">
    <location>
        <begin position="64"/>
        <end position="85"/>
    </location>
</feature>
<dbReference type="EMBL" id="CP023737">
    <property type="protein sequence ID" value="ATQ69181.1"/>
    <property type="molecule type" value="Genomic_DNA"/>
</dbReference>
<organism evidence="2 3">
    <name type="scientific">Methylosinus trichosporium (strain ATCC 35070 / NCIMB 11131 / UNIQEM 75 / OB3b)</name>
    <dbReference type="NCBI Taxonomy" id="595536"/>
    <lineage>
        <taxon>Bacteria</taxon>
        <taxon>Pseudomonadati</taxon>
        <taxon>Pseudomonadota</taxon>
        <taxon>Alphaproteobacteria</taxon>
        <taxon>Hyphomicrobiales</taxon>
        <taxon>Methylocystaceae</taxon>
        <taxon>Methylosinus</taxon>
    </lineage>
</organism>
<evidence type="ECO:0000313" key="3">
    <source>
        <dbReference type="Proteomes" id="UP000230709"/>
    </source>
</evidence>